<dbReference type="STRING" id="40149.A0A0E0CYP9"/>
<sequence>MPPPPPLRLAIAPLRSLPCLSSSSSLPRAPTATSLSFSRVGARARAAVPQRRRLPDPALAARRRRGARLGLGIHPSLRALNFVMRSVLRAAQLDLVFRLFSPDFPGDPATVAFLVRACSAEGRPLDGLRLQRVRSWAALGRTKEQLSDRSASMAAAAVRMSHSMALLGWSTPRRSWMS</sequence>
<name>A0A0E0CYP9_9ORYZ</name>
<keyword evidence="2" id="KW-1185">Reference proteome</keyword>
<dbReference type="EnsemblPlants" id="OMERI03G11520.1">
    <property type="protein sequence ID" value="OMERI03G11520.1"/>
    <property type="gene ID" value="OMERI03G11520"/>
</dbReference>
<dbReference type="Gramene" id="OMERI03G11520.1">
    <property type="protein sequence ID" value="OMERI03G11520.1"/>
    <property type="gene ID" value="OMERI03G11520"/>
</dbReference>
<evidence type="ECO:0000313" key="2">
    <source>
        <dbReference type="Proteomes" id="UP000008021"/>
    </source>
</evidence>
<evidence type="ECO:0000313" key="1">
    <source>
        <dbReference type="EnsemblPlants" id="OMERI03G11520.1"/>
    </source>
</evidence>
<dbReference type="HOGENOM" id="CLU_110905_0_0_1"/>
<dbReference type="AlphaFoldDB" id="A0A0E0CYP9"/>
<accession>A0A0E0CYP9</accession>
<reference evidence="1" key="2">
    <citation type="submission" date="2018-05" db="EMBL/GenBank/DDBJ databases">
        <title>OmerRS3 (Oryza meridionalis Reference Sequence Version 3).</title>
        <authorList>
            <person name="Zhang J."/>
            <person name="Kudrna D."/>
            <person name="Lee S."/>
            <person name="Talag J."/>
            <person name="Welchert J."/>
            <person name="Wing R.A."/>
        </authorList>
    </citation>
    <scope>NUCLEOTIDE SEQUENCE [LARGE SCALE GENOMIC DNA]</scope>
    <source>
        <strain evidence="1">cv. OR44</strain>
    </source>
</reference>
<proteinExistence type="predicted"/>
<protein>
    <submittedName>
        <fullName evidence="1">Uncharacterized protein</fullName>
    </submittedName>
</protein>
<dbReference type="Proteomes" id="UP000008021">
    <property type="component" value="Chromosome 3"/>
</dbReference>
<reference evidence="1" key="1">
    <citation type="submission" date="2015-04" db="UniProtKB">
        <authorList>
            <consortium name="EnsemblPlants"/>
        </authorList>
    </citation>
    <scope>IDENTIFICATION</scope>
</reference>
<organism evidence="1">
    <name type="scientific">Oryza meridionalis</name>
    <dbReference type="NCBI Taxonomy" id="40149"/>
    <lineage>
        <taxon>Eukaryota</taxon>
        <taxon>Viridiplantae</taxon>
        <taxon>Streptophyta</taxon>
        <taxon>Embryophyta</taxon>
        <taxon>Tracheophyta</taxon>
        <taxon>Spermatophyta</taxon>
        <taxon>Magnoliopsida</taxon>
        <taxon>Liliopsida</taxon>
        <taxon>Poales</taxon>
        <taxon>Poaceae</taxon>
        <taxon>BOP clade</taxon>
        <taxon>Oryzoideae</taxon>
        <taxon>Oryzeae</taxon>
        <taxon>Oryzinae</taxon>
        <taxon>Oryza</taxon>
    </lineage>
</organism>